<evidence type="ECO:0008006" key="3">
    <source>
        <dbReference type="Google" id="ProtNLM"/>
    </source>
</evidence>
<sequence>MKKLASEAGITDEVIDKALASMDSDENRAKLDENCQKVIELGAFGLPVTLVHK</sequence>
<dbReference type="EMBL" id="MUJZ01040507">
    <property type="protein sequence ID" value="OTF75759.1"/>
    <property type="molecule type" value="Genomic_DNA"/>
</dbReference>
<organism evidence="1 2">
    <name type="scientific">Euroglyphus maynei</name>
    <name type="common">Mayne's house dust mite</name>
    <dbReference type="NCBI Taxonomy" id="6958"/>
    <lineage>
        <taxon>Eukaryota</taxon>
        <taxon>Metazoa</taxon>
        <taxon>Ecdysozoa</taxon>
        <taxon>Arthropoda</taxon>
        <taxon>Chelicerata</taxon>
        <taxon>Arachnida</taxon>
        <taxon>Acari</taxon>
        <taxon>Acariformes</taxon>
        <taxon>Sarcoptiformes</taxon>
        <taxon>Astigmata</taxon>
        <taxon>Psoroptidia</taxon>
        <taxon>Analgoidea</taxon>
        <taxon>Pyroglyphidae</taxon>
        <taxon>Pyroglyphinae</taxon>
        <taxon>Euroglyphus</taxon>
    </lineage>
</organism>
<reference evidence="1 2" key="1">
    <citation type="submission" date="2017-03" db="EMBL/GenBank/DDBJ databases">
        <title>Genome Survey of Euroglyphus maynei.</title>
        <authorList>
            <person name="Arlian L.G."/>
            <person name="Morgan M.S."/>
            <person name="Rider S.D."/>
        </authorList>
    </citation>
    <scope>NUCLEOTIDE SEQUENCE [LARGE SCALE GENOMIC DNA]</scope>
    <source>
        <strain evidence="1">Arlian Lab</strain>
        <tissue evidence="1">Whole body</tissue>
    </source>
</reference>
<name>A0A1Y3B4M4_EURMA</name>
<feature type="non-terminal residue" evidence="1">
    <location>
        <position position="53"/>
    </location>
</feature>
<gene>
    <name evidence="1" type="ORF">BLA29_015256</name>
</gene>
<dbReference type="Proteomes" id="UP000194236">
    <property type="component" value="Unassembled WGS sequence"/>
</dbReference>
<evidence type="ECO:0000313" key="2">
    <source>
        <dbReference type="Proteomes" id="UP000194236"/>
    </source>
</evidence>
<dbReference type="Gene3D" id="3.40.30.10">
    <property type="entry name" value="Glutaredoxin"/>
    <property type="match status" value="1"/>
</dbReference>
<protein>
    <recommendedName>
        <fullName evidence="3">DSBA-like thioredoxin domain-containing protein</fullName>
    </recommendedName>
</protein>
<evidence type="ECO:0000313" key="1">
    <source>
        <dbReference type="EMBL" id="OTF75759.1"/>
    </source>
</evidence>
<comment type="caution">
    <text evidence="1">The sequence shown here is derived from an EMBL/GenBank/DDBJ whole genome shotgun (WGS) entry which is preliminary data.</text>
</comment>
<accession>A0A1Y3B4M4</accession>
<keyword evidence="2" id="KW-1185">Reference proteome</keyword>
<dbReference type="OrthoDB" id="4664297at2759"/>
<dbReference type="AlphaFoldDB" id="A0A1Y3B4M4"/>
<proteinExistence type="predicted"/>